<reference evidence="2 3" key="1">
    <citation type="submission" date="2018-12" db="EMBL/GenBank/DDBJ databases">
        <authorList>
            <person name="Yu L."/>
        </authorList>
    </citation>
    <scope>NUCLEOTIDE SEQUENCE [LARGE SCALE GENOMIC DNA]</scope>
    <source>
        <strain evidence="2 3">HAW-EB5</strain>
    </source>
</reference>
<comment type="caution">
    <text evidence="2">The sequence shown here is derived from an EMBL/GenBank/DDBJ whole genome shotgun (WGS) entry which is preliminary data.</text>
</comment>
<protein>
    <submittedName>
        <fullName evidence="2">Uncharacterized protein</fullName>
    </submittedName>
</protein>
<keyword evidence="3" id="KW-1185">Reference proteome</keyword>
<keyword evidence="1" id="KW-0812">Transmembrane</keyword>
<feature type="transmembrane region" description="Helical" evidence="1">
    <location>
        <begin position="7"/>
        <end position="24"/>
    </location>
</feature>
<gene>
    <name evidence="2" type="ORF">EKG39_14075</name>
</gene>
<evidence type="ECO:0000256" key="1">
    <source>
        <dbReference type="SAM" id="Phobius"/>
    </source>
</evidence>
<dbReference type="Proteomes" id="UP000282060">
    <property type="component" value="Unassembled WGS sequence"/>
</dbReference>
<name>A0A431W6S7_9GAMM</name>
<feature type="transmembrane region" description="Helical" evidence="1">
    <location>
        <begin position="99"/>
        <end position="116"/>
    </location>
</feature>
<sequence>MKKPTPALSIIMLLYAIFAIIAIWRALSIQAIDLFSLGVIPVLVGLAMRTSWAGIAFKVYLFIQTLGLAALAGAAIIAYQITPEDVKVVINNQEIPVPLIAVSGVLLLAFQFWVAFSKTTKAYLVSGTTE</sequence>
<feature type="transmembrane region" description="Helical" evidence="1">
    <location>
        <begin position="30"/>
        <end position="47"/>
    </location>
</feature>
<keyword evidence="1" id="KW-0472">Membrane</keyword>
<feature type="transmembrane region" description="Helical" evidence="1">
    <location>
        <begin position="59"/>
        <end position="79"/>
    </location>
</feature>
<dbReference type="AlphaFoldDB" id="A0A431W6S7"/>
<evidence type="ECO:0000313" key="3">
    <source>
        <dbReference type="Proteomes" id="UP000282060"/>
    </source>
</evidence>
<proteinExistence type="predicted"/>
<dbReference type="EMBL" id="RXNV01000006">
    <property type="protein sequence ID" value="RTR31192.1"/>
    <property type="molecule type" value="Genomic_DNA"/>
</dbReference>
<keyword evidence="1" id="KW-1133">Transmembrane helix</keyword>
<accession>A0A431W6S7</accession>
<dbReference type="RefSeq" id="WP_126506390.1">
    <property type="nucleotide sequence ID" value="NZ_RXNV01000006.1"/>
</dbReference>
<evidence type="ECO:0000313" key="2">
    <source>
        <dbReference type="EMBL" id="RTR31192.1"/>
    </source>
</evidence>
<dbReference type="OrthoDB" id="6272310at2"/>
<organism evidence="2 3">
    <name type="scientific">Shewanella atlantica</name>
    <dbReference type="NCBI Taxonomy" id="271099"/>
    <lineage>
        <taxon>Bacteria</taxon>
        <taxon>Pseudomonadati</taxon>
        <taxon>Pseudomonadota</taxon>
        <taxon>Gammaproteobacteria</taxon>
        <taxon>Alteromonadales</taxon>
        <taxon>Shewanellaceae</taxon>
        <taxon>Shewanella</taxon>
    </lineage>
</organism>